<accession>A0A224XZM9</accession>
<proteinExistence type="predicted"/>
<dbReference type="EMBL" id="GFTR01000888">
    <property type="protein sequence ID" value="JAW15538.1"/>
    <property type="molecule type" value="Transcribed_RNA"/>
</dbReference>
<organism evidence="2">
    <name type="scientific">Panstrongylus lignarius</name>
    <dbReference type="NCBI Taxonomy" id="156445"/>
    <lineage>
        <taxon>Eukaryota</taxon>
        <taxon>Metazoa</taxon>
        <taxon>Ecdysozoa</taxon>
        <taxon>Arthropoda</taxon>
        <taxon>Hexapoda</taxon>
        <taxon>Insecta</taxon>
        <taxon>Pterygota</taxon>
        <taxon>Neoptera</taxon>
        <taxon>Paraneoptera</taxon>
        <taxon>Hemiptera</taxon>
        <taxon>Heteroptera</taxon>
        <taxon>Panheteroptera</taxon>
        <taxon>Cimicomorpha</taxon>
        <taxon>Reduviidae</taxon>
        <taxon>Triatominae</taxon>
        <taxon>Panstrongylus</taxon>
    </lineage>
</organism>
<evidence type="ECO:0000256" key="1">
    <source>
        <dbReference type="SAM" id="SignalP"/>
    </source>
</evidence>
<feature type="signal peptide" evidence="1">
    <location>
        <begin position="1"/>
        <end position="21"/>
    </location>
</feature>
<dbReference type="AlphaFoldDB" id="A0A224XZM9"/>
<sequence>MRLTVHLTLLYLASPFHNVLSMSECYLPVFLKVPLLCFLNFVVCLKLEISFFVTGHWRMIPIHHTSCATCLFQFQKFLFSV</sequence>
<name>A0A224XZM9_9HEMI</name>
<keyword evidence="1" id="KW-0732">Signal</keyword>
<feature type="chain" id="PRO_5013166534" evidence="1">
    <location>
        <begin position="22"/>
        <end position="81"/>
    </location>
</feature>
<protein>
    <submittedName>
        <fullName evidence="2">Putative secreted protein</fullName>
    </submittedName>
</protein>
<evidence type="ECO:0000313" key="2">
    <source>
        <dbReference type="EMBL" id="JAW15538.1"/>
    </source>
</evidence>
<reference evidence="2" key="1">
    <citation type="journal article" date="2018" name="PLoS Negl. Trop. Dis.">
        <title>An insight into the salivary gland and fat body transcriptome of Panstrongylus lignarius (Hemiptera: Heteroptera), the main vector of Chagas disease in Peru.</title>
        <authorList>
            <person name="Nevoa J.C."/>
            <person name="Mendes M.T."/>
            <person name="da Silva M.V."/>
            <person name="Soares S.C."/>
            <person name="Oliveira C.J.F."/>
            <person name="Ribeiro J.M.C."/>
        </authorList>
    </citation>
    <scope>NUCLEOTIDE SEQUENCE</scope>
</reference>